<dbReference type="InterPro" id="IPR043504">
    <property type="entry name" value="Peptidase_S1_PA_chymotrypsin"/>
</dbReference>
<gene>
    <name evidence="4" type="primary">Dper\GL27030</name>
    <name evidence="4" type="ORF">Dper_GL27030</name>
</gene>
<dbReference type="PhylomeDB" id="B4H7I3"/>
<dbReference type="InterPro" id="IPR001254">
    <property type="entry name" value="Trypsin_dom"/>
</dbReference>
<keyword evidence="2" id="KW-0732">Signal</keyword>
<dbReference type="GO" id="GO:0004252">
    <property type="term" value="F:serine-type endopeptidase activity"/>
    <property type="evidence" value="ECO:0007669"/>
    <property type="project" value="InterPro"/>
</dbReference>
<evidence type="ECO:0000256" key="1">
    <source>
        <dbReference type="SAM" id="MobiDB-lite"/>
    </source>
</evidence>
<feature type="region of interest" description="Disordered" evidence="1">
    <location>
        <begin position="92"/>
        <end position="121"/>
    </location>
</feature>
<feature type="domain" description="Peptidase S1" evidence="3">
    <location>
        <begin position="124"/>
        <end position="274"/>
    </location>
</feature>
<dbReference type="KEGG" id="dpe:6601777"/>
<dbReference type="AlphaFoldDB" id="B4H7I3"/>
<dbReference type="InterPro" id="IPR009003">
    <property type="entry name" value="Peptidase_S1_PA"/>
</dbReference>
<protein>
    <submittedName>
        <fullName evidence="4">GL27030</fullName>
    </submittedName>
</protein>
<dbReference type="Pfam" id="PF00089">
    <property type="entry name" value="Trypsin"/>
    <property type="match status" value="1"/>
</dbReference>
<proteinExistence type="predicted"/>
<dbReference type="eggNOG" id="ENOG502T6U5">
    <property type="taxonomic scope" value="Eukaryota"/>
</dbReference>
<keyword evidence="5" id="KW-1185">Reference proteome</keyword>
<reference evidence="4 5" key="1">
    <citation type="journal article" date="2007" name="Nature">
        <title>Evolution of genes and genomes on the Drosophila phylogeny.</title>
        <authorList>
            <consortium name="Drosophila 12 Genomes Consortium"/>
            <person name="Clark A.G."/>
            <person name="Eisen M.B."/>
            <person name="Smith D.R."/>
            <person name="Bergman C.M."/>
            <person name="Oliver B."/>
            <person name="Markow T.A."/>
            <person name="Kaufman T.C."/>
            <person name="Kellis M."/>
            <person name="Gelbart W."/>
            <person name="Iyer V.N."/>
            <person name="Pollard D.A."/>
            <person name="Sackton T.B."/>
            <person name="Larracuente A.M."/>
            <person name="Singh N.D."/>
            <person name="Abad J.P."/>
            <person name="Abt D.N."/>
            <person name="Adryan B."/>
            <person name="Aguade M."/>
            <person name="Akashi H."/>
            <person name="Anderson W.W."/>
            <person name="Aquadro C.F."/>
            <person name="Ardell D.H."/>
            <person name="Arguello R."/>
            <person name="Artieri C.G."/>
            <person name="Barbash D.A."/>
            <person name="Barker D."/>
            <person name="Barsanti P."/>
            <person name="Batterham P."/>
            <person name="Batzoglou S."/>
            <person name="Begun D."/>
            <person name="Bhutkar A."/>
            <person name="Blanco E."/>
            <person name="Bosak S.A."/>
            <person name="Bradley R.K."/>
            <person name="Brand A.D."/>
            <person name="Brent M.R."/>
            <person name="Brooks A.N."/>
            <person name="Brown R.H."/>
            <person name="Butlin R.K."/>
            <person name="Caggese C."/>
            <person name="Calvi B.R."/>
            <person name="Bernardo de Carvalho A."/>
            <person name="Caspi A."/>
            <person name="Castrezana S."/>
            <person name="Celniker S.E."/>
            <person name="Chang J.L."/>
            <person name="Chapple C."/>
            <person name="Chatterji S."/>
            <person name="Chinwalla A."/>
            <person name="Civetta A."/>
            <person name="Clifton S.W."/>
            <person name="Comeron J.M."/>
            <person name="Costello J.C."/>
            <person name="Coyne J.A."/>
            <person name="Daub J."/>
            <person name="David R.G."/>
            <person name="Delcher A.L."/>
            <person name="Delehaunty K."/>
            <person name="Do C.B."/>
            <person name="Ebling H."/>
            <person name="Edwards K."/>
            <person name="Eickbush T."/>
            <person name="Evans J.D."/>
            <person name="Filipski A."/>
            <person name="Findeiss S."/>
            <person name="Freyhult E."/>
            <person name="Fulton L."/>
            <person name="Fulton R."/>
            <person name="Garcia A.C."/>
            <person name="Gardiner A."/>
            <person name="Garfield D.A."/>
            <person name="Garvin B.E."/>
            <person name="Gibson G."/>
            <person name="Gilbert D."/>
            <person name="Gnerre S."/>
            <person name="Godfrey J."/>
            <person name="Good R."/>
            <person name="Gotea V."/>
            <person name="Gravely B."/>
            <person name="Greenberg A.J."/>
            <person name="Griffiths-Jones S."/>
            <person name="Gross S."/>
            <person name="Guigo R."/>
            <person name="Gustafson E.A."/>
            <person name="Haerty W."/>
            <person name="Hahn M.W."/>
            <person name="Halligan D.L."/>
            <person name="Halpern A.L."/>
            <person name="Halter G.M."/>
            <person name="Han M.V."/>
            <person name="Heger A."/>
            <person name="Hillier L."/>
            <person name="Hinrichs A.S."/>
            <person name="Holmes I."/>
            <person name="Hoskins R.A."/>
            <person name="Hubisz M.J."/>
            <person name="Hultmark D."/>
            <person name="Huntley M.A."/>
            <person name="Jaffe D.B."/>
            <person name="Jagadeeshan S."/>
            <person name="Jeck W.R."/>
            <person name="Johnson J."/>
            <person name="Jones C.D."/>
            <person name="Jordan W.C."/>
            <person name="Karpen G.H."/>
            <person name="Kataoka E."/>
            <person name="Keightley P.D."/>
            <person name="Kheradpour P."/>
            <person name="Kirkness E.F."/>
            <person name="Koerich L.B."/>
            <person name="Kristiansen K."/>
            <person name="Kudrna D."/>
            <person name="Kulathinal R.J."/>
            <person name="Kumar S."/>
            <person name="Kwok R."/>
            <person name="Lander E."/>
            <person name="Langley C.H."/>
            <person name="Lapoint R."/>
            <person name="Lazzaro B.P."/>
            <person name="Lee S.J."/>
            <person name="Levesque L."/>
            <person name="Li R."/>
            <person name="Lin C.F."/>
            <person name="Lin M.F."/>
            <person name="Lindblad-Toh K."/>
            <person name="Llopart A."/>
            <person name="Long M."/>
            <person name="Low L."/>
            <person name="Lozovsky E."/>
            <person name="Lu J."/>
            <person name="Luo M."/>
            <person name="Machado C.A."/>
            <person name="Makalowski W."/>
            <person name="Marzo M."/>
            <person name="Matsuda M."/>
            <person name="Matzkin L."/>
            <person name="McAllister B."/>
            <person name="McBride C.S."/>
            <person name="McKernan B."/>
            <person name="McKernan K."/>
            <person name="Mendez-Lago M."/>
            <person name="Minx P."/>
            <person name="Mollenhauer M.U."/>
            <person name="Montooth K."/>
            <person name="Mount S.M."/>
            <person name="Mu X."/>
            <person name="Myers E."/>
            <person name="Negre B."/>
            <person name="Newfeld S."/>
            <person name="Nielsen R."/>
            <person name="Noor M.A."/>
            <person name="O'Grady P."/>
            <person name="Pachter L."/>
            <person name="Papaceit M."/>
            <person name="Parisi M.J."/>
            <person name="Parisi M."/>
            <person name="Parts L."/>
            <person name="Pedersen J.S."/>
            <person name="Pesole G."/>
            <person name="Phillippy A.M."/>
            <person name="Ponting C.P."/>
            <person name="Pop M."/>
            <person name="Porcelli D."/>
            <person name="Powell J.R."/>
            <person name="Prohaska S."/>
            <person name="Pruitt K."/>
            <person name="Puig M."/>
            <person name="Quesneville H."/>
            <person name="Ram K.R."/>
            <person name="Rand D."/>
            <person name="Rasmussen M.D."/>
            <person name="Reed L.K."/>
            <person name="Reenan R."/>
            <person name="Reily A."/>
            <person name="Remington K.A."/>
            <person name="Rieger T.T."/>
            <person name="Ritchie M.G."/>
            <person name="Robin C."/>
            <person name="Rogers Y.H."/>
            <person name="Rohde C."/>
            <person name="Rozas J."/>
            <person name="Rubenfield M.J."/>
            <person name="Ruiz A."/>
            <person name="Russo S."/>
            <person name="Salzberg S.L."/>
            <person name="Sanchez-Gracia A."/>
            <person name="Saranga D.J."/>
            <person name="Sato H."/>
            <person name="Schaeffer S.W."/>
            <person name="Schatz M.C."/>
            <person name="Schlenke T."/>
            <person name="Schwartz R."/>
            <person name="Segarra C."/>
            <person name="Singh R.S."/>
            <person name="Sirot L."/>
            <person name="Sirota M."/>
            <person name="Sisneros N.B."/>
            <person name="Smith C.D."/>
            <person name="Smith T.F."/>
            <person name="Spieth J."/>
            <person name="Stage D.E."/>
            <person name="Stark A."/>
            <person name="Stephan W."/>
            <person name="Strausberg R.L."/>
            <person name="Strempel S."/>
            <person name="Sturgill D."/>
            <person name="Sutton G."/>
            <person name="Sutton G.G."/>
            <person name="Tao W."/>
            <person name="Teichmann S."/>
            <person name="Tobari Y.N."/>
            <person name="Tomimura Y."/>
            <person name="Tsolas J.M."/>
            <person name="Valente V.L."/>
            <person name="Venter E."/>
            <person name="Venter J.C."/>
            <person name="Vicario S."/>
            <person name="Vieira F.G."/>
            <person name="Vilella A.J."/>
            <person name="Villasante A."/>
            <person name="Walenz B."/>
            <person name="Wang J."/>
            <person name="Wasserman M."/>
            <person name="Watts T."/>
            <person name="Wilson D."/>
            <person name="Wilson R.K."/>
            <person name="Wing R.A."/>
            <person name="Wolfner M.F."/>
            <person name="Wong A."/>
            <person name="Wong G.K."/>
            <person name="Wu C.I."/>
            <person name="Wu G."/>
            <person name="Yamamoto D."/>
            <person name="Yang H.P."/>
            <person name="Yang S.P."/>
            <person name="Yorke J.A."/>
            <person name="Yoshida K."/>
            <person name="Zdobnov E."/>
            <person name="Zhang P."/>
            <person name="Zhang Y."/>
            <person name="Zimin A.V."/>
            <person name="Baldwin J."/>
            <person name="Abdouelleil A."/>
            <person name="Abdulkadir J."/>
            <person name="Abebe A."/>
            <person name="Abera B."/>
            <person name="Abreu J."/>
            <person name="Acer S.C."/>
            <person name="Aftuck L."/>
            <person name="Alexander A."/>
            <person name="An P."/>
            <person name="Anderson E."/>
            <person name="Anderson S."/>
            <person name="Arachi H."/>
            <person name="Azer M."/>
            <person name="Bachantsang P."/>
            <person name="Barry A."/>
            <person name="Bayul T."/>
            <person name="Berlin A."/>
            <person name="Bessette D."/>
            <person name="Bloom T."/>
            <person name="Blye J."/>
            <person name="Boguslavskiy L."/>
            <person name="Bonnet C."/>
            <person name="Boukhgalter B."/>
            <person name="Bourzgui I."/>
            <person name="Brown A."/>
            <person name="Cahill P."/>
            <person name="Channer S."/>
            <person name="Cheshatsang Y."/>
            <person name="Chuda L."/>
            <person name="Citroen M."/>
            <person name="Collymore A."/>
            <person name="Cooke P."/>
            <person name="Costello M."/>
            <person name="D'Aco K."/>
            <person name="Daza R."/>
            <person name="De Haan G."/>
            <person name="DeGray S."/>
            <person name="DeMaso C."/>
            <person name="Dhargay N."/>
            <person name="Dooley K."/>
            <person name="Dooley E."/>
            <person name="Doricent M."/>
            <person name="Dorje P."/>
            <person name="Dorjee K."/>
            <person name="Dupes A."/>
            <person name="Elong R."/>
            <person name="Falk J."/>
            <person name="Farina A."/>
            <person name="Faro S."/>
            <person name="Ferguson D."/>
            <person name="Fisher S."/>
            <person name="Foley C.D."/>
            <person name="Franke A."/>
            <person name="Friedrich D."/>
            <person name="Gadbois L."/>
            <person name="Gearin G."/>
            <person name="Gearin C.R."/>
            <person name="Giannoukos G."/>
            <person name="Goode T."/>
            <person name="Graham J."/>
            <person name="Grandbois E."/>
            <person name="Grewal S."/>
            <person name="Gyaltsen K."/>
            <person name="Hafez N."/>
            <person name="Hagos B."/>
            <person name="Hall J."/>
            <person name="Henson C."/>
            <person name="Hollinger A."/>
            <person name="Honan T."/>
            <person name="Huard M.D."/>
            <person name="Hughes L."/>
            <person name="Hurhula B."/>
            <person name="Husby M.E."/>
            <person name="Kamat A."/>
            <person name="Kanga B."/>
            <person name="Kashin S."/>
            <person name="Khazanovich D."/>
            <person name="Kisner P."/>
            <person name="Lance K."/>
            <person name="Lara M."/>
            <person name="Lee W."/>
            <person name="Lennon N."/>
            <person name="Letendre F."/>
            <person name="LeVine R."/>
            <person name="Lipovsky A."/>
            <person name="Liu X."/>
            <person name="Liu J."/>
            <person name="Liu S."/>
            <person name="Lokyitsang T."/>
            <person name="Lokyitsang Y."/>
            <person name="Lubonja R."/>
            <person name="Lui A."/>
            <person name="MacDonald P."/>
            <person name="Magnisalis V."/>
            <person name="Maru K."/>
            <person name="Matthews C."/>
            <person name="McCusker W."/>
            <person name="McDonough S."/>
            <person name="Mehta T."/>
            <person name="Meldrim J."/>
            <person name="Meneus L."/>
            <person name="Mihai O."/>
            <person name="Mihalev A."/>
            <person name="Mihova T."/>
            <person name="Mittelman R."/>
            <person name="Mlenga V."/>
            <person name="Montmayeur A."/>
            <person name="Mulrain L."/>
            <person name="Navidi A."/>
            <person name="Naylor J."/>
            <person name="Negash T."/>
            <person name="Nguyen T."/>
            <person name="Nguyen N."/>
            <person name="Nicol R."/>
            <person name="Norbu C."/>
            <person name="Norbu N."/>
            <person name="Novod N."/>
            <person name="O'Neill B."/>
            <person name="Osman S."/>
            <person name="Markiewicz E."/>
            <person name="Oyono O.L."/>
            <person name="Patti C."/>
            <person name="Phunkhang P."/>
            <person name="Pierre F."/>
            <person name="Priest M."/>
            <person name="Raghuraman S."/>
            <person name="Rege F."/>
            <person name="Reyes R."/>
            <person name="Rise C."/>
            <person name="Rogov P."/>
            <person name="Ross K."/>
            <person name="Ryan E."/>
            <person name="Settipalli S."/>
            <person name="Shea T."/>
            <person name="Sherpa N."/>
            <person name="Shi L."/>
            <person name="Shih D."/>
            <person name="Sparrow T."/>
            <person name="Spaulding J."/>
            <person name="Stalker J."/>
            <person name="Stange-Thomann N."/>
            <person name="Stavropoulos S."/>
            <person name="Stone C."/>
            <person name="Strader C."/>
            <person name="Tesfaye S."/>
            <person name="Thomson T."/>
            <person name="Thoulutsang Y."/>
            <person name="Thoulutsang D."/>
            <person name="Topham K."/>
            <person name="Topping I."/>
            <person name="Tsamla T."/>
            <person name="Vassiliev H."/>
            <person name="Vo A."/>
            <person name="Wangchuk T."/>
            <person name="Wangdi T."/>
            <person name="Weiand M."/>
            <person name="Wilkinson J."/>
            <person name="Wilson A."/>
            <person name="Yadav S."/>
            <person name="Young G."/>
            <person name="Yu Q."/>
            <person name="Zembek L."/>
            <person name="Zhong D."/>
            <person name="Zimmer A."/>
            <person name="Zwirko Z."/>
            <person name="Jaffe D.B."/>
            <person name="Alvarez P."/>
            <person name="Brockman W."/>
            <person name="Butler J."/>
            <person name="Chin C."/>
            <person name="Gnerre S."/>
            <person name="Grabherr M."/>
            <person name="Kleber M."/>
            <person name="Mauceli E."/>
            <person name="MacCallum I."/>
        </authorList>
    </citation>
    <scope>NUCLEOTIDE SEQUENCE [LARGE SCALE GENOMIC DNA]</scope>
    <source>
        <strain evidence="5">MSH-3 / Tucson 14011-0111.49</strain>
    </source>
</reference>
<dbReference type="SUPFAM" id="SSF50494">
    <property type="entry name" value="Trypsin-like serine proteases"/>
    <property type="match status" value="1"/>
</dbReference>
<dbReference type="OMA" id="SCIITTH"/>
<evidence type="ECO:0000256" key="2">
    <source>
        <dbReference type="SAM" id="SignalP"/>
    </source>
</evidence>
<dbReference type="OrthoDB" id="7872189at2759"/>
<dbReference type="GO" id="GO:0006508">
    <property type="term" value="P:proteolysis"/>
    <property type="evidence" value="ECO:0007669"/>
    <property type="project" value="InterPro"/>
</dbReference>
<dbReference type="HOGENOM" id="CLU_067929_0_0_1"/>
<dbReference type="Proteomes" id="UP000008744">
    <property type="component" value="Unassembled WGS sequence"/>
</dbReference>
<accession>B4H7I3</accession>
<name>B4H7I3_DROPE</name>
<feature type="chain" id="PRO_5002805072" evidence="2">
    <location>
        <begin position="21"/>
        <end position="351"/>
    </location>
</feature>
<evidence type="ECO:0000259" key="3">
    <source>
        <dbReference type="Pfam" id="PF00089"/>
    </source>
</evidence>
<dbReference type="Gene3D" id="2.40.10.10">
    <property type="entry name" value="Trypsin-like serine proteases"/>
    <property type="match status" value="1"/>
</dbReference>
<sequence length="351" mass="38544">MIRKQLGLLLTAFMTLSAGAYPKLEISLSEGEPCPSRPGYPESRCLGIKNCSNVELYIKSGNMTLYDVLGCGIGVYMELVCCPNKLPNLQTASSTTDSSPAGVGPMVPESEPKHKRKPEREPYRHVVSLQYLNALTFDSYVMRCTGVLLKENFALTSAACAGSFIADPNHVRLGLSEPFKDVLEIDNITYHNNDLVLLHMSHGYSKEFIAEVCKQVDVENRLKLIAVGFSQKNEENCSWFEREVTNVTFDSCDRVSINRPVRGIDNINHFCVNPKTASPRSPPGSCVECLRGSASILYVIRPDGSDCVAGIATPTSKSCIITTHPLYYTSLLSPINSRFLNDELSGSGSRT</sequence>
<evidence type="ECO:0000313" key="5">
    <source>
        <dbReference type="Proteomes" id="UP000008744"/>
    </source>
</evidence>
<dbReference type="EMBL" id="CH479218">
    <property type="protein sequence ID" value="EDW33794.1"/>
    <property type="molecule type" value="Genomic_DNA"/>
</dbReference>
<feature type="signal peptide" evidence="2">
    <location>
        <begin position="1"/>
        <end position="20"/>
    </location>
</feature>
<evidence type="ECO:0000313" key="4">
    <source>
        <dbReference type="EMBL" id="EDW33794.1"/>
    </source>
</evidence>
<organism evidence="5">
    <name type="scientific">Drosophila persimilis</name>
    <name type="common">Fruit fly</name>
    <dbReference type="NCBI Taxonomy" id="7234"/>
    <lineage>
        <taxon>Eukaryota</taxon>
        <taxon>Metazoa</taxon>
        <taxon>Ecdysozoa</taxon>
        <taxon>Arthropoda</taxon>
        <taxon>Hexapoda</taxon>
        <taxon>Insecta</taxon>
        <taxon>Pterygota</taxon>
        <taxon>Neoptera</taxon>
        <taxon>Endopterygota</taxon>
        <taxon>Diptera</taxon>
        <taxon>Brachycera</taxon>
        <taxon>Muscomorpha</taxon>
        <taxon>Ephydroidea</taxon>
        <taxon>Drosophilidae</taxon>
        <taxon>Drosophila</taxon>
        <taxon>Sophophora</taxon>
    </lineage>
</organism>